<sequence>MDDLTKELRQYRMMIGNLELSPFETLQDLYIRNTLEDKISLMTHKERLRLHYYDLQVILNADKFKEQLENVYDFSTNKPLKEWWWHLDKVASGELMITLDMRVENNLIGKLFNDSLNEIYGKTLEEIQREAYEKPIKVKKKERTRGVNSFFSVFFI</sequence>
<dbReference type="EMBL" id="QYTV02000002">
    <property type="protein sequence ID" value="RST76185.1"/>
    <property type="molecule type" value="Genomic_DNA"/>
</dbReference>
<organism evidence="1 2">
    <name type="scientific">Siminovitchia acidinfaciens</name>
    <dbReference type="NCBI Taxonomy" id="2321395"/>
    <lineage>
        <taxon>Bacteria</taxon>
        <taxon>Bacillati</taxon>
        <taxon>Bacillota</taxon>
        <taxon>Bacilli</taxon>
        <taxon>Bacillales</taxon>
        <taxon>Bacillaceae</taxon>
        <taxon>Siminovitchia</taxon>
    </lineage>
</organism>
<reference evidence="1" key="1">
    <citation type="submission" date="2018-12" db="EMBL/GenBank/DDBJ databases">
        <authorList>
            <person name="Sun L."/>
            <person name="Chen Z."/>
        </authorList>
    </citation>
    <scope>NUCLEOTIDE SEQUENCE [LARGE SCALE GENOMIC DNA]</scope>
    <source>
        <strain evidence="1">3-2-2</strain>
    </source>
</reference>
<comment type="caution">
    <text evidence="1">The sequence shown here is derived from an EMBL/GenBank/DDBJ whole genome shotgun (WGS) entry which is preliminary data.</text>
</comment>
<accession>A0A429Y438</accession>
<protein>
    <submittedName>
        <fullName evidence="1">Uncharacterized protein</fullName>
    </submittedName>
</protein>
<proteinExistence type="predicted"/>
<gene>
    <name evidence="1" type="ORF">D4T97_005220</name>
</gene>
<dbReference type="Proteomes" id="UP000287156">
    <property type="component" value="Unassembled WGS sequence"/>
</dbReference>
<dbReference type="AlphaFoldDB" id="A0A429Y438"/>
<evidence type="ECO:0000313" key="1">
    <source>
        <dbReference type="EMBL" id="RST76185.1"/>
    </source>
</evidence>
<dbReference type="RefSeq" id="WP_126048434.1">
    <property type="nucleotide sequence ID" value="NZ_QYTV02000002.1"/>
</dbReference>
<keyword evidence="2" id="KW-1185">Reference proteome</keyword>
<dbReference type="OrthoDB" id="2607569at2"/>
<evidence type="ECO:0000313" key="2">
    <source>
        <dbReference type="Proteomes" id="UP000287156"/>
    </source>
</evidence>
<name>A0A429Y438_9BACI</name>